<evidence type="ECO:0000256" key="1">
    <source>
        <dbReference type="SAM" id="Coils"/>
    </source>
</evidence>
<evidence type="ECO:0000256" key="2">
    <source>
        <dbReference type="SAM" id="MobiDB-lite"/>
    </source>
</evidence>
<name>A0ABS8FFZ3_9FIRM</name>
<protein>
    <recommendedName>
        <fullName evidence="5">DUF3102 domain-containing protein</fullName>
    </recommendedName>
</protein>
<feature type="compositionally biased region" description="Polar residues" evidence="2">
    <location>
        <begin position="52"/>
        <end position="64"/>
    </location>
</feature>
<dbReference type="Proteomes" id="UP001199236">
    <property type="component" value="Unassembled WGS sequence"/>
</dbReference>
<proteinExistence type="predicted"/>
<accession>A0ABS8FFZ3</accession>
<dbReference type="RefSeq" id="WP_227622666.1">
    <property type="nucleotide sequence ID" value="NZ_JAJEQO010000010.1"/>
</dbReference>
<evidence type="ECO:0008006" key="5">
    <source>
        <dbReference type="Google" id="ProtNLM"/>
    </source>
</evidence>
<sequence>MEKILTDIKKAKEILSCAPAQNADAAVTTAENAVPTATAATPTISESGADASASTPATSLQNCESAPAASAGDSSVSTAGAMQDKPLTFIREDKCPAFDYSSLTDQTVENLHFAEDEYRHGKQMAERGLVHMGNAIAAAHDALCGTVVQQLDNGQFAKKEDTFRAWCCSIGITKSTAYNLLQVSALMDGSSPRQRAILEALPPTLLYAVAKPSAPQELVEKVKNGEVTTNKAYQDLLKENQQLRTERDKARADQLSTAKDCNRLGLKVSQEKDRADKAEAREEEAWKLQSKAEERAKNAEEALKHQPITAVIDEEEIDRRAAEKAWGLADARNAELAKDNANLKKQVAALRSRINDDAQADFEQANYCASLMRAAWDNSKASYSRLVGEDLESTFQAICGTLNSIMEEASLLCRQPPDYDGGDRDE</sequence>
<evidence type="ECO:0000313" key="4">
    <source>
        <dbReference type="Proteomes" id="UP001199236"/>
    </source>
</evidence>
<keyword evidence="1" id="KW-0175">Coiled coil</keyword>
<evidence type="ECO:0000313" key="3">
    <source>
        <dbReference type="EMBL" id="MCC2213473.1"/>
    </source>
</evidence>
<reference evidence="3 4" key="1">
    <citation type="submission" date="2021-10" db="EMBL/GenBank/DDBJ databases">
        <title>Anaerobic single-cell dispensing facilitates the cultivation of human gut bacteria.</title>
        <authorList>
            <person name="Afrizal A."/>
        </authorList>
    </citation>
    <scope>NUCLEOTIDE SEQUENCE [LARGE SCALE GENOMIC DNA]</scope>
    <source>
        <strain evidence="3 4">CLA-AA-H223</strain>
    </source>
</reference>
<feature type="region of interest" description="Disordered" evidence="2">
    <location>
        <begin position="38"/>
        <end position="78"/>
    </location>
</feature>
<feature type="coiled-coil region" evidence="1">
    <location>
        <begin position="333"/>
        <end position="360"/>
    </location>
</feature>
<dbReference type="EMBL" id="JAJEQO010000010">
    <property type="protein sequence ID" value="MCC2213473.1"/>
    <property type="molecule type" value="Genomic_DNA"/>
</dbReference>
<gene>
    <name evidence="3" type="ORF">LKD34_08205</name>
</gene>
<keyword evidence="4" id="KW-1185">Reference proteome</keyword>
<organism evidence="3 4">
    <name type="scientific">Faecalibacterium hominis</name>
    <name type="common">ex Afrizal et al. 2022</name>
    <dbReference type="NCBI Taxonomy" id="2881265"/>
    <lineage>
        <taxon>Bacteria</taxon>
        <taxon>Bacillati</taxon>
        <taxon>Bacillota</taxon>
        <taxon>Clostridia</taxon>
        <taxon>Eubacteriales</taxon>
        <taxon>Oscillospiraceae</taxon>
        <taxon>Faecalibacterium</taxon>
    </lineage>
</organism>
<comment type="caution">
    <text evidence="3">The sequence shown here is derived from an EMBL/GenBank/DDBJ whole genome shotgun (WGS) entry which is preliminary data.</text>
</comment>